<dbReference type="Gene3D" id="3.40.50.1820">
    <property type="entry name" value="alpha/beta hydrolase"/>
    <property type="match status" value="1"/>
</dbReference>
<keyword evidence="7" id="KW-1185">Reference proteome</keyword>
<evidence type="ECO:0000256" key="3">
    <source>
        <dbReference type="ARBA" id="ARBA00022801"/>
    </source>
</evidence>
<name>A0A6V8KNT9_9ACTN</name>
<evidence type="ECO:0000313" key="7">
    <source>
        <dbReference type="Proteomes" id="UP000482800"/>
    </source>
</evidence>
<reference evidence="6 7" key="1">
    <citation type="submission" date="2020-03" db="EMBL/GenBank/DDBJ databases">
        <title>Whole genome shotgun sequence of Phytohabitans houttuyneae NBRC 108639.</title>
        <authorList>
            <person name="Komaki H."/>
            <person name="Tamura T."/>
        </authorList>
    </citation>
    <scope>NUCLEOTIDE SEQUENCE [LARGE SCALE GENOMIC DNA]</scope>
    <source>
        <strain evidence="6 7">NBRC 108639</strain>
    </source>
</reference>
<keyword evidence="3 6" id="KW-0378">Hydrolase</keyword>
<comment type="similarity">
    <text evidence="1">Belongs to the peptidase S33 family.</text>
</comment>
<reference evidence="6 7" key="2">
    <citation type="submission" date="2020-03" db="EMBL/GenBank/DDBJ databases">
        <authorList>
            <person name="Ichikawa N."/>
            <person name="Kimura A."/>
            <person name="Kitahashi Y."/>
            <person name="Uohara A."/>
        </authorList>
    </citation>
    <scope>NUCLEOTIDE SEQUENCE [LARGE SCALE GENOMIC DNA]</scope>
    <source>
        <strain evidence="6 7">NBRC 108639</strain>
    </source>
</reference>
<dbReference type="EMBL" id="BLPF01000003">
    <property type="protein sequence ID" value="GFJ84258.1"/>
    <property type="molecule type" value="Genomic_DNA"/>
</dbReference>
<dbReference type="SUPFAM" id="SSF53474">
    <property type="entry name" value="alpha/beta-Hydrolases"/>
    <property type="match status" value="1"/>
</dbReference>
<feature type="domain" description="Epoxide hydrolase N-terminal" evidence="5">
    <location>
        <begin position="2"/>
        <end position="107"/>
    </location>
</feature>
<dbReference type="GO" id="GO:0097176">
    <property type="term" value="P:epoxide metabolic process"/>
    <property type="evidence" value="ECO:0007669"/>
    <property type="project" value="TreeGrafter"/>
</dbReference>
<dbReference type="PRINTS" id="PR00412">
    <property type="entry name" value="EPOXHYDRLASE"/>
</dbReference>
<comment type="caution">
    <text evidence="6">The sequence shown here is derived from an EMBL/GenBank/DDBJ whole genome shotgun (WGS) entry which is preliminary data.</text>
</comment>
<evidence type="ECO:0000259" key="5">
    <source>
        <dbReference type="Pfam" id="PF06441"/>
    </source>
</evidence>
<accession>A0A6V8KNT9</accession>
<sequence>MITPYRVEIPEERLDDLRARLAATRWPVPLPGDGWDTGVPVAWLRDLAEHWRTGYDWRAAEAKLNAHPQFVTEIDGQRIHFLHVRSPLPRALPLVLTHGWPGSVFEFLDLIGPLTDPGAHGGDPADAFDVVIPSLPGFGLSGPTADTGWDTTRTARAWAELMRRLGYERFGAHGGDIGAGVSPDLGRVAPERVAGVHVNGGPGPVPPVPLSEEEMAALTEVERDRVRRTEAFMREEYGYIAIQSTRPQTLAYGLTDSPAGQLAWIMDKFREWTYPREALPEDVVDRDWLLTNATLWWLTGTAGSAALVGYASAGGWGEPKTNSGVPTGAIVFAHDVGIRRYAEAENTITRWTDVDRGGHFAAIEEPAALLADLREFFRDLR</sequence>
<dbReference type="PIRSF" id="PIRSF001112">
    <property type="entry name" value="Epoxide_hydrolase"/>
    <property type="match status" value="1"/>
</dbReference>
<dbReference type="InterPro" id="IPR029058">
    <property type="entry name" value="AB_hydrolase_fold"/>
</dbReference>
<dbReference type="InterPro" id="IPR010497">
    <property type="entry name" value="Epoxide_hydro_N"/>
</dbReference>
<dbReference type="AlphaFoldDB" id="A0A6V8KNT9"/>
<evidence type="ECO:0000256" key="2">
    <source>
        <dbReference type="ARBA" id="ARBA00022797"/>
    </source>
</evidence>
<dbReference type="Pfam" id="PF06441">
    <property type="entry name" value="EHN"/>
    <property type="match status" value="1"/>
</dbReference>
<feature type="active site" description="Proton acceptor" evidence="4">
    <location>
        <position position="359"/>
    </location>
</feature>
<keyword evidence="2" id="KW-0058">Aromatic hydrocarbons catabolism</keyword>
<feature type="active site" description="Nucleophile" evidence="4">
    <location>
        <position position="176"/>
    </location>
</feature>
<evidence type="ECO:0000313" key="6">
    <source>
        <dbReference type="EMBL" id="GFJ84258.1"/>
    </source>
</evidence>
<dbReference type="InterPro" id="IPR000639">
    <property type="entry name" value="Epox_hydrolase-like"/>
</dbReference>
<proteinExistence type="inferred from homology"/>
<dbReference type="PANTHER" id="PTHR21661:SF35">
    <property type="entry name" value="EPOXIDE HYDROLASE"/>
    <property type="match status" value="1"/>
</dbReference>
<protein>
    <submittedName>
        <fullName evidence="6">Microsomal epoxide hydrolase</fullName>
    </submittedName>
</protein>
<dbReference type="PANTHER" id="PTHR21661">
    <property type="entry name" value="EPOXIDE HYDROLASE 1-RELATED"/>
    <property type="match status" value="1"/>
</dbReference>
<evidence type="ECO:0000256" key="1">
    <source>
        <dbReference type="ARBA" id="ARBA00010088"/>
    </source>
</evidence>
<organism evidence="6 7">
    <name type="scientific">Phytohabitans houttuyneae</name>
    <dbReference type="NCBI Taxonomy" id="1076126"/>
    <lineage>
        <taxon>Bacteria</taxon>
        <taxon>Bacillati</taxon>
        <taxon>Actinomycetota</taxon>
        <taxon>Actinomycetes</taxon>
        <taxon>Micromonosporales</taxon>
        <taxon>Micromonosporaceae</taxon>
    </lineage>
</organism>
<dbReference type="InterPro" id="IPR016292">
    <property type="entry name" value="Epoxide_hydrolase"/>
</dbReference>
<dbReference type="Proteomes" id="UP000482800">
    <property type="component" value="Unassembled WGS sequence"/>
</dbReference>
<gene>
    <name evidence="6" type="ORF">Phou_084380</name>
</gene>
<feature type="active site" description="Proton donor" evidence="4">
    <location>
        <position position="310"/>
    </location>
</feature>
<dbReference type="GO" id="GO:0004301">
    <property type="term" value="F:epoxide hydrolase activity"/>
    <property type="evidence" value="ECO:0007669"/>
    <property type="project" value="TreeGrafter"/>
</dbReference>
<evidence type="ECO:0000256" key="4">
    <source>
        <dbReference type="PIRSR" id="PIRSR001112-1"/>
    </source>
</evidence>
<dbReference type="RefSeq" id="WP_173067830.1">
    <property type="nucleotide sequence ID" value="NZ_BAABGO010000013.1"/>
</dbReference>